<accession>A0ABW2C3Q1</accession>
<feature type="signal peptide" evidence="3">
    <location>
        <begin position="1"/>
        <end position="28"/>
    </location>
</feature>
<feature type="compositionally biased region" description="Low complexity" evidence="1">
    <location>
        <begin position="314"/>
        <end position="334"/>
    </location>
</feature>
<evidence type="ECO:0000313" key="4">
    <source>
        <dbReference type="EMBL" id="MFC6869133.1"/>
    </source>
</evidence>
<feature type="compositionally biased region" description="Low complexity" evidence="1">
    <location>
        <begin position="151"/>
        <end position="180"/>
    </location>
</feature>
<protein>
    <submittedName>
        <fullName evidence="4">Uncharacterized protein</fullName>
    </submittedName>
</protein>
<proteinExistence type="predicted"/>
<feature type="transmembrane region" description="Helical" evidence="2">
    <location>
        <begin position="392"/>
        <end position="413"/>
    </location>
</feature>
<gene>
    <name evidence="4" type="ORF">ACFQGD_18470</name>
</gene>
<evidence type="ECO:0000256" key="3">
    <source>
        <dbReference type="SAM" id="SignalP"/>
    </source>
</evidence>
<feature type="compositionally biased region" description="Low complexity" evidence="1">
    <location>
        <begin position="345"/>
        <end position="364"/>
    </location>
</feature>
<evidence type="ECO:0000313" key="5">
    <source>
        <dbReference type="Proteomes" id="UP001596337"/>
    </source>
</evidence>
<organism evidence="4 5">
    <name type="scientific">Haloechinothrix salitolerans</name>
    <dbReference type="NCBI Taxonomy" id="926830"/>
    <lineage>
        <taxon>Bacteria</taxon>
        <taxon>Bacillati</taxon>
        <taxon>Actinomycetota</taxon>
        <taxon>Actinomycetes</taxon>
        <taxon>Pseudonocardiales</taxon>
        <taxon>Pseudonocardiaceae</taxon>
        <taxon>Haloechinothrix</taxon>
    </lineage>
</organism>
<dbReference type="RefSeq" id="WP_345393429.1">
    <property type="nucleotide sequence ID" value="NZ_BAABLA010000019.1"/>
</dbReference>
<keyword evidence="2" id="KW-0812">Transmembrane</keyword>
<evidence type="ECO:0000256" key="1">
    <source>
        <dbReference type="SAM" id="MobiDB-lite"/>
    </source>
</evidence>
<keyword evidence="5" id="KW-1185">Reference proteome</keyword>
<keyword evidence="2" id="KW-1133">Transmembrane helix</keyword>
<reference evidence="5" key="1">
    <citation type="journal article" date="2019" name="Int. J. Syst. Evol. Microbiol.">
        <title>The Global Catalogue of Microorganisms (GCM) 10K type strain sequencing project: providing services to taxonomists for standard genome sequencing and annotation.</title>
        <authorList>
            <consortium name="The Broad Institute Genomics Platform"/>
            <consortium name="The Broad Institute Genome Sequencing Center for Infectious Disease"/>
            <person name="Wu L."/>
            <person name="Ma J."/>
        </authorList>
    </citation>
    <scope>NUCLEOTIDE SEQUENCE [LARGE SCALE GENOMIC DNA]</scope>
    <source>
        <strain evidence="5">KCTC 32255</strain>
    </source>
</reference>
<feature type="region of interest" description="Disordered" evidence="1">
    <location>
        <begin position="135"/>
        <end position="180"/>
    </location>
</feature>
<feature type="region of interest" description="Disordered" evidence="1">
    <location>
        <begin position="314"/>
        <end position="368"/>
    </location>
</feature>
<name>A0ABW2C3Q1_9PSEU</name>
<comment type="caution">
    <text evidence="4">The sequence shown here is derived from an EMBL/GenBank/DDBJ whole genome shotgun (WGS) entry which is preliminary data.</text>
</comment>
<evidence type="ECO:0000256" key="2">
    <source>
        <dbReference type="SAM" id="Phobius"/>
    </source>
</evidence>
<keyword evidence="3" id="KW-0732">Signal</keyword>
<feature type="chain" id="PRO_5046596674" evidence="3">
    <location>
        <begin position="29"/>
        <end position="421"/>
    </location>
</feature>
<sequence length="421" mass="41729">MAWAKTTGAVVGAGILVALSGSVGVANAQESPDAGCPVVAAAQGVQLMVSKSDDLALQAPAGLSVPSAQACVNYALDKSTAFASNPYPGETVLTAPGLVRGQTGAPVPDYPWYASSDYPSSKRAGYREATLSLSASSTETGSNADARSDQSTEASAAGSTVATATAKVDPASGASTSTAASDTEPLLINDVLRLGRVHSTAEARLSEDGNVKRSSQLEIGHTTVAGQEVKVTPRGLEAAGQTVGLPAEEPADVLEQAGVTVRYLAAERSASGVLSAGVEIRARNEDPQTGAVTTVHYVVGRSFAAVAPVERAAPSPQVSSAPSPSPDSGSSGVATVSGPAPPTAEAPAAGAPAAPVAAGQVPETAPAPVPEPAVAAPVTPAGLPLDIGLSGAYLVIVLGALVMFASGTLLRLLGVKTRWIS</sequence>
<keyword evidence="2" id="KW-0472">Membrane</keyword>
<dbReference type="EMBL" id="JBHSXX010000001">
    <property type="protein sequence ID" value="MFC6869133.1"/>
    <property type="molecule type" value="Genomic_DNA"/>
</dbReference>
<dbReference type="Proteomes" id="UP001596337">
    <property type="component" value="Unassembled WGS sequence"/>
</dbReference>